<feature type="compositionally biased region" description="Polar residues" evidence="1">
    <location>
        <begin position="239"/>
        <end position="265"/>
    </location>
</feature>
<evidence type="ECO:0000256" key="1">
    <source>
        <dbReference type="SAM" id="MobiDB-lite"/>
    </source>
</evidence>
<protein>
    <recommendedName>
        <fullName evidence="4">ADF-H domain-containing protein</fullName>
    </recommendedName>
</protein>
<dbReference type="OrthoDB" id="74412at2759"/>
<evidence type="ECO:0000313" key="2">
    <source>
        <dbReference type="EMBL" id="TKA68368.1"/>
    </source>
</evidence>
<gene>
    <name evidence="2" type="ORF">B0A55_07476</name>
</gene>
<feature type="region of interest" description="Disordered" evidence="1">
    <location>
        <begin position="144"/>
        <end position="289"/>
    </location>
</feature>
<dbReference type="Gene3D" id="3.40.20.10">
    <property type="entry name" value="Severin"/>
    <property type="match status" value="1"/>
</dbReference>
<organism evidence="2 3">
    <name type="scientific">Friedmanniomyces simplex</name>
    <dbReference type="NCBI Taxonomy" id="329884"/>
    <lineage>
        <taxon>Eukaryota</taxon>
        <taxon>Fungi</taxon>
        <taxon>Dikarya</taxon>
        <taxon>Ascomycota</taxon>
        <taxon>Pezizomycotina</taxon>
        <taxon>Dothideomycetes</taxon>
        <taxon>Dothideomycetidae</taxon>
        <taxon>Mycosphaerellales</taxon>
        <taxon>Teratosphaeriaceae</taxon>
        <taxon>Friedmanniomyces</taxon>
    </lineage>
</organism>
<evidence type="ECO:0000313" key="3">
    <source>
        <dbReference type="Proteomes" id="UP000309340"/>
    </source>
</evidence>
<sequence length="289" mass="31403">MSLNGLDTPDVREAYQRTITEAGGWFLLRYTSRDSVQLLGQGKGGVHEARTAIAKYEEASPLYGLLIYRRRKVLIKFIPEGTSRLLQARTAVHFQDVMERYSPYETMLEITTAESLNDTSLAASFPLHTASPATSSNRLHEISEDGEDHGVASKRPTASHSYSAAGAMFGTQRYKTEKRVDQLMTGDRARRPTPSIQVTSDGPGQSLHPSQQPSPLTSPLVSPQKTSLSQFLVRDESGQRSITSFGSQPSVSSTTDYAGSDVSGNSAESAATTSEPSEATQVKPIRETS</sequence>
<reference evidence="2 3" key="1">
    <citation type="submission" date="2017-03" db="EMBL/GenBank/DDBJ databases">
        <title>Genomes of endolithic fungi from Antarctica.</title>
        <authorList>
            <person name="Coleine C."/>
            <person name="Masonjones S."/>
            <person name="Stajich J.E."/>
        </authorList>
    </citation>
    <scope>NUCLEOTIDE SEQUENCE [LARGE SCALE GENOMIC DNA]</scope>
    <source>
        <strain evidence="2 3">CCFEE 5184</strain>
    </source>
</reference>
<feature type="compositionally biased region" description="Polar residues" evidence="1">
    <location>
        <begin position="194"/>
        <end position="203"/>
    </location>
</feature>
<feature type="compositionally biased region" description="Low complexity" evidence="1">
    <location>
        <begin position="205"/>
        <end position="224"/>
    </location>
</feature>
<dbReference type="Proteomes" id="UP000309340">
    <property type="component" value="Unassembled WGS sequence"/>
</dbReference>
<feature type="compositionally biased region" description="Low complexity" evidence="1">
    <location>
        <begin position="266"/>
        <end position="280"/>
    </location>
</feature>
<comment type="caution">
    <text evidence="2">The sequence shown here is derived from an EMBL/GenBank/DDBJ whole genome shotgun (WGS) entry which is preliminary data.</text>
</comment>
<dbReference type="EMBL" id="NAJQ01000513">
    <property type="protein sequence ID" value="TKA68368.1"/>
    <property type="molecule type" value="Genomic_DNA"/>
</dbReference>
<keyword evidence="3" id="KW-1185">Reference proteome</keyword>
<dbReference type="SUPFAM" id="SSF55753">
    <property type="entry name" value="Actin depolymerizing proteins"/>
    <property type="match status" value="1"/>
</dbReference>
<evidence type="ECO:0008006" key="4">
    <source>
        <dbReference type="Google" id="ProtNLM"/>
    </source>
</evidence>
<dbReference type="STRING" id="329884.A0A4U0WZS0"/>
<name>A0A4U0WZS0_9PEZI</name>
<dbReference type="InterPro" id="IPR029006">
    <property type="entry name" value="ADF-H/Gelsolin-like_dom_sf"/>
</dbReference>
<accession>A0A4U0WZS0</accession>
<proteinExistence type="predicted"/>
<dbReference type="AlphaFoldDB" id="A0A4U0WZS0"/>